<dbReference type="AlphaFoldDB" id="A0A318TH37"/>
<organism evidence="2 3">
    <name type="scientific">Rhodopseudomonas faecalis</name>
    <dbReference type="NCBI Taxonomy" id="99655"/>
    <lineage>
        <taxon>Bacteria</taxon>
        <taxon>Pseudomonadati</taxon>
        <taxon>Pseudomonadota</taxon>
        <taxon>Alphaproteobacteria</taxon>
        <taxon>Hyphomicrobiales</taxon>
        <taxon>Nitrobacteraceae</taxon>
        <taxon>Rhodopseudomonas</taxon>
    </lineage>
</organism>
<feature type="region of interest" description="Disordered" evidence="1">
    <location>
        <begin position="31"/>
        <end position="50"/>
    </location>
</feature>
<reference evidence="2 3" key="1">
    <citation type="submission" date="2018-06" db="EMBL/GenBank/DDBJ databases">
        <title>Genomic Encyclopedia of Archaeal and Bacterial Type Strains, Phase II (KMG-II): from individual species to whole genera.</title>
        <authorList>
            <person name="Goeker M."/>
        </authorList>
    </citation>
    <scope>NUCLEOTIDE SEQUENCE [LARGE SCALE GENOMIC DNA]</scope>
    <source>
        <strain evidence="2 3">JCM 11668</strain>
    </source>
</reference>
<dbReference type="RefSeq" id="WP_181418878.1">
    <property type="nucleotide sequence ID" value="NZ_QJTI01000004.1"/>
</dbReference>
<keyword evidence="3" id="KW-1185">Reference proteome</keyword>
<dbReference type="EMBL" id="QJTI01000004">
    <property type="protein sequence ID" value="PYF04036.1"/>
    <property type="molecule type" value="Genomic_DNA"/>
</dbReference>
<proteinExistence type="predicted"/>
<dbReference type="Proteomes" id="UP000248148">
    <property type="component" value="Unassembled WGS sequence"/>
</dbReference>
<accession>A0A318TH37</accession>
<comment type="caution">
    <text evidence="2">The sequence shown here is derived from an EMBL/GenBank/DDBJ whole genome shotgun (WGS) entry which is preliminary data.</text>
</comment>
<name>A0A318TH37_9BRAD</name>
<evidence type="ECO:0000256" key="1">
    <source>
        <dbReference type="SAM" id="MobiDB-lite"/>
    </source>
</evidence>
<evidence type="ECO:0008006" key="4">
    <source>
        <dbReference type="Google" id="ProtNLM"/>
    </source>
</evidence>
<evidence type="ECO:0000313" key="2">
    <source>
        <dbReference type="EMBL" id="PYF04036.1"/>
    </source>
</evidence>
<gene>
    <name evidence="2" type="ORF">BJ122_10413</name>
</gene>
<protein>
    <recommendedName>
        <fullName evidence="4">DUF2946 domain-containing protein</fullName>
    </recommendedName>
</protein>
<evidence type="ECO:0000313" key="3">
    <source>
        <dbReference type="Proteomes" id="UP000248148"/>
    </source>
</evidence>
<sequence>MALLLQIVLSFGHVHGLAEFADATGHAALAAAAPTSPGEPAGSDPDGDHHGAPDLCAICATLALVHAGVAATPPALPLPALAGSADSRALPAPAHAALNATAFQPRAPPAA</sequence>